<proteinExistence type="predicted"/>
<evidence type="ECO:0000256" key="1">
    <source>
        <dbReference type="SAM" id="Coils"/>
    </source>
</evidence>
<reference evidence="4 5" key="1">
    <citation type="journal article" date="2009" name="PLoS Genet.">
        <title>Genomic analysis of the basal lineage fungus Rhizopus oryzae reveals a whole-genome duplication.</title>
        <authorList>
            <person name="Ma L.-J."/>
            <person name="Ibrahim A.S."/>
            <person name="Skory C."/>
            <person name="Grabherr M.G."/>
            <person name="Burger G."/>
            <person name="Butler M."/>
            <person name="Elias M."/>
            <person name="Idnurm A."/>
            <person name="Lang B.F."/>
            <person name="Sone T."/>
            <person name="Abe A."/>
            <person name="Calvo S.E."/>
            <person name="Corrochano L.M."/>
            <person name="Engels R."/>
            <person name="Fu J."/>
            <person name="Hansberg W."/>
            <person name="Kim J.-M."/>
            <person name="Kodira C.D."/>
            <person name="Koehrsen M.J."/>
            <person name="Liu B."/>
            <person name="Miranda-Saavedra D."/>
            <person name="O'Leary S."/>
            <person name="Ortiz-Castellanos L."/>
            <person name="Poulter R."/>
            <person name="Rodriguez-Romero J."/>
            <person name="Ruiz-Herrera J."/>
            <person name="Shen Y.-Q."/>
            <person name="Zeng Q."/>
            <person name="Galagan J."/>
            <person name="Birren B.W."/>
            <person name="Cuomo C.A."/>
            <person name="Wickes B.L."/>
        </authorList>
    </citation>
    <scope>NUCLEOTIDE SEQUENCE [LARGE SCALE GENOMIC DNA]</scope>
    <source>
        <strain evidence="5">RA 99-880 / ATCC MYA-4621 / FGSC 9543 / NRRL 43880</strain>
    </source>
</reference>
<accession>I1BKH7</accession>
<feature type="compositionally biased region" description="Low complexity" evidence="2">
    <location>
        <begin position="10"/>
        <end position="20"/>
    </location>
</feature>
<dbReference type="Pfam" id="PF00498">
    <property type="entry name" value="FHA"/>
    <property type="match status" value="1"/>
</dbReference>
<dbReference type="InterPro" id="IPR008984">
    <property type="entry name" value="SMAD_FHA_dom_sf"/>
</dbReference>
<dbReference type="SMART" id="SM00240">
    <property type="entry name" value="FHA"/>
    <property type="match status" value="1"/>
</dbReference>
<dbReference type="RefSeq" id="XP_067512103.1">
    <property type="nucleotide sequence ID" value="XM_067656002.1"/>
</dbReference>
<dbReference type="PANTHER" id="PTHR23308">
    <property type="entry name" value="NUCLEAR INHIBITOR OF PROTEIN PHOSPHATASE-1"/>
    <property type="match status" value="1"/>
</dbReference>
<name>I1BKH7_RHIO9</name>
<dbReference type="SUPFAM" id="SSF49879">
    <property type="entry name" value="SMAD/FHA domain"/>
    <property type="match status" value="1"/>
</dbReference>
<dbReference type="Proteomes" id="UP000009138">
    <property type="component" value="Unassembled WGS sequence"/>
</dbReference>
<keyword evidence="1" id="KW-0175">Coiled coil</keyword>
<dbReference type="InterPro" id="IPR000253">
    <property type="entry name" value="FHA_dom"/>
</dbReference>
<dbReference type="PROSITE" id="PS50006">
    <property type="entry name" value="FHA_DOMAIN"/>
    <property type="match status" value="1"/>
</dbReference>
<dbReference type="EMBL" id="CH476732">
    <property type="protein sequence ID" value="EIE76707.1"/>
    <property type="molecule type" value="Genomic_DNA"/>
</dbReference>
<dbReference type="STRING" id="246409.I1BKH7"/>
<evidence type="ECO:0000256" key="2">
    <source>
        <dbReference type="SAM" id="MobiDB-lite"/>
    </source>
</evidence>
<dbReference type="Gene3D" id="2.60.200.20">
    <property type="match status" value="1"/>
</dbReference>
<dbReference type="InParanoid" id="I1BKH7"/>
<evidence type="ECO:0000259" key="3">
    <source>
        <dbReference type="PROSITE" id="PS50006"/>
    </source>
</evidence>
<feature type="compositionally biased region" description="Acidic residues" evidence="2">
    <location>
        <begin position="184"/>
        <end position="198"/>
    </location>
</feature>
<feature type="region of interest" description="Disordered" evidence="2">
    <location>
        <begin position="164"/>
        <end position="209"/>
    </location>
</feature>
<dbReference type="OMA" id="WGFQEDA"/>
<dbReference type="eggNOG" id="KOG1881">
    <property type="taxonomic scope" value="Eukaryota"/>
</dbReference>
<dbReference type="VEuPathDB" id="FungiDB:RO3G_01411"/>
<organism evidence="4 5">
    <name type="scientific">Rhizopus delemar (strain RA 99-880 / ATCC MYA-4621 / FGSC 9543 / NRRL 43880)</name>
    <name type="common">Mucormycosis agent</name>
    <name type="synonym">Rhizopus arrhizus var. delemar</name>
    <dbReference type="NCBI Taxonomy" id="246409"/>
    <lineage>
        <taxon>Eukaryota</taxon>
        <taxon>Fungi</taxon>
        <taxon>Fungi incertae sedis</taxon>
        <taxon>Mucoromycota</taxon>
        <taxon>Mucoromycotina</taxon>
        <taxon>Mucoromycetes</taxon>
        <taxon>Mucorales</taxon>
        <taxon>Mucorineae</taxon>
        <taxon>Rhizopodaceae</taxon>
        <taxon>Rhizopus</taxon>
    </lineage>
</organism>
<dbReference type="AlphaFoldDB" id="I1BKH7"/>
<sequence>MSDQDGFAIPSLPSKKQQSPPSFPPLKYEKPTWSSEAIFDYKIEMLKGGLSVETAIGPKKEFVTIGRLPICDIQMEHQSISRYHAVIQFNQDGDAFIYDLDSAHGTKLNKKQVSPREYIPLKPGDQLKFGESTRVCIFESQKPYDPEEEMEERRKRILQERLAKAKAEAGEQEEDEGASWGFGEDAEEEEEEEEEEETEQRGKSGDASLINIEAEKMALEDAIKQKNTELKIRVLVKKIEEKKAEEEEKKAEGEEDLDSYMNRISKNNTSNSKSLFALQKELTELKKVTAIYSIFYVSNVMCIRITRGSLSWWN</sequence>
<dbReference type="GeneID" id="93608383"/>
<feature type="region of interest" description="Disordered" evidence="2">
    <location>
        <begin position="1"/>
        <end position="28"/>
    </location>
</feature>
<dbReference type="InterPro" id="IPR050923">
    <property type="entry name" value="Cell_Proc_Reg/RNA_Proc"/>
</dbReference>
<gene>
    <name evidence="4" type="ORF">RO3G_01411</name>
</gene>
<keyword evidence="5" id="KW-1185">Reference proteome</keyword>
<protein>
    <recommendedName>
        <fullName evidence="3">FHA domain-containing protein</fullName>
    </recommendedName>
</protein>
<dbReference type="OrthoDB" id="444265at2759"/>
<feature type="coiled-coil region" evidence="1">
    <location>
        <begin position="209"/>
        <end position="263"/>
    </location>
</feature>
<evidence type="ECO:0000313" key="4">
    <source>
        <dbReference type="EMBL" id="EIE76707.1"/>
    </source>
</evidence>
<feature type="domain" description="FHA" evidence="3">
    <location>
        <begin position="63"/>
        <end position="113"/>
    </location>
</feature>
<evidence type="ECO:0000313" key="5">
    <source>
        <dbReference type="Proteomes" id="UP000009138"/>
    </source>
</evidence>